<name>A0A8X8A2U2_POPTO</name>
<proteinExistence type="predicted"/>
<comment type="caution">
    <text evidence="2">The sequence shown here is derived from an EMBL/GenBank/DDBJ whole genome shotgun (WGS) entry which is preliminary data.</text>
</comment>
<feature type="compositionally biased region" description="Basic and acidic residues" evidence="1">
    <location>
        <begin position="21"/>
        <end position="42"/>
    </location>
</feature>
<sequence length="150" mass="16705">MGVEMAVRGMTESGSEMAGLRGEKQRKRDGDTVEREPAEGNGRRRWGSGVEGGAAMAVYGQILSKESIQGLILILQSKMNYFAKKEPEKFPFKVEITDLLVNITMHVLQPKIARIGCHCAILWTAEGAGGENYFQRWSCWSPCKLLLQGW</sequence>
<dbReference type="AlphaFoldDB" id="A0A8X8A2U2"/>
<organism evidence="2 3">
    <name type="scientific">Populus tomentosa</name>
    <name type="common">Chinese white poplar</name>
    <dbReference type="NCBI Taxonomy" id="118781"/>
    <lineage>
        <taxon>Eukaryota</taxon>
        <taxon>Viridiplantae</taxon>
        <taxon>Streptophyta</taxon>
        <taxon>Embryophyta</taxon>
        <taxon>Tracheophyta</taxon>
        <taxon>Spermatophyta</taxon>
        <taxon>Magnoliopsida</taxon>
        <taxon>eudicotyledons</taxon>
        <taxon>Gunneridae</taxon>
        <taxon>Pentapetalae</taxon>
        <taxon>rosids</taxon>
        <taxon>fabids</taxon>
        <taxon>Malpighiales</taxon>
        <taxon>Salicaceae</taxon>
        <taxon>Saliceae</taxon>
        <taxon>Populus</taxon>
    </lineage>
</organism>
<dbReference type="EMBL" id="JAAWWB010000006">
    <property type="protein sequence ID" value="KAG6781658.1"/>
    <property type="molecule type" value="Genomic_DNA"/>
</dbReference>
<protein>
    <submittedName>
        <fullName evidence="2">Uncharacterized protein</fullName>
    </submittedName>
</protein>
<evidence type="ECO:0000256" key="1">
    <source>
        <dbReference type="SAM" id="MobiDB-lite"/>
    </source>
</evidence>
<gene>
    <name evidence="2" type="ORF">POTOM_014569</name>
</gene>
<dbReference type="Proteomes" id="UP000886885">
    <property type="component" value="Chromosome 3D"/>
</dbReference>
<reference evidence="2" key="1">
    <citation type="journal article" date="2020" name="bioRxiv">
        <title>Hybrid origin of Populus tomentosa Carr. identified through genome sequencing and phylogenomic analysis.</title>
        <authorList>
            <person name="An X."/>
            <person name="Gao K."/>
            <person name="Chen Z."/>
            <person name="Li J."/>
            <person name="Yang X."/>
            <person name="Yang X."/>
            <person name="Zhou J."/>
            <person name="Guo T."/>
            <person name="Zhao T."/>
            <person name="Huang S."/>
            <person name="Miao D."/>
            <person name="Khan W.U."/>
            <person name="Rao P."/>
            <person name="Ye M."/>
            <person name="Lei B."/>
            <person name="Liao W."/>
            <person name="Wang J."/>
            <person name="Ji L."/>
            <person name="Li Y."/>
            <person name="Guo B."/>
            <person name="Mustafa N.S."/>
            <person name="Li S."/>
            <person name="Yun Q."/>
            <person name="Keller S.R."/>
            <person name="Mao J."/>
            <person name="Zhang R."/>
            <person name="Strauss S.H."/>
        </authorList>
    </citation>
    <scope>NUCLEOTIDE SEQUENCE</scope>
    <source>
        <strain evidence="2">GM15</strain>
        <tissue evidence="2">Leaf</tissue>
    </source>
</reference>
<accession>A0A8X8A2U2</accession>
<evidence type="ECO:0000313" key="2">
    <source>
        <dbReference type="EMBL" id="KAG6781658.1"/>
    </source>
</evidence>
<evidence type="ECO:0000313" key="3">
    <source>
        <dbReference type="Proteomes" id="UP000886885"/>
    </source>
</evidence>
<dbReference type="OrthoDB" id="248779at2759"/>
<keyword evidence="3" id="KW-1185">Reference proteome</keyword>
<feature type="region of interest" description="Disordered" evidence="1">
    <location>
        <begin position="1"/>
        <end position="49"/>
    </location>
</feature>